<keyword evidence="2" id="KW-0633">Potassium transport</keyword>
<keyword evidence="7" id="KW-1185">Reference proteome</keyword>
<dbReference type="Proteomes" id="UP000095767">
    <property type="component" value="Unassembled WGS sequence"/>
</dbReference>
<organism evidence="6 7">
    <name type="scientific">Dichanthelium oligosanthes</name>
    <dbReference type="NCBI Taxonomy" id="888268"/>
    <lineage>
        <taxon>Eukaryota</taxon>
        <taxon>Viridiplantae</taxon>
        <taxon>Streptophyta</taxon>
        <taxon>Embryophyta</taxon>
        <taxon>Tracheophyta</taxon>
        <taxon>Spermatophyta</taxon>
        <taxon>Magnoliopsida</taxon>
        <taxon>Liliopsida</taxon>
        <taxon>Poales</taxon>
        <taxon>Poaceae</taxon>
        <taxon>PACMAD clade</taxon>
        <taxon>Panicoideae</taxon>
        <taxon>Panicodae</taxon>
        <taxon>Paniceae</taxon>
        <taxon>Dichantheliinae</taxon>
        <taxon>Dichanthelium</taxon>
    </lineage>
</organism>
<keyword evidence="4" id="KW-0406">Ion transport</keyword>
<protein>
    <submittedName>
        <fullName evidence="6">Uncharacterized protein</fullName>
    </submittedName>
</protein>
<comment type="caution">
    <text evidence="6">The sequence shown here is derived from an EMBL/GenBank/DDBJ whole genome shotgun (WGS) entry which is preliminary data.</text>
</comment>
<dbReference type="AlphaFoldDB" id="A0A1E5WDX9"/>
<evidence type="ECO:0000256" key="5">
    <source>
        <dbReference type="SAM" id="Phobius"/>
    </source>
</evidence>
<keyword evidence="3" id="KW-0630">Potassium</keyword>
<keyword evidence="5" id="KW-0472">Membrane</keyword>
<dbReference type="EMBL" id="LWDX02011665">
    <property type="protein sequence ID" value="OEL35597.1"/>
    <property type="molecule type" value="Genomic_DNA"/>
</dbReference>
<dbReference type="InterPro" id="IPR050794">
    <property type="entry name" value="CPA2_transporter"/>
</dbReference>
<feature type="transmembrane region" description="Helical" evidence="5">
    <location>
        <begin position="41"/>
        <end position="60"/>
    </location>
</feature>
<dbReference type="STRING" id="888268.A0A1E5WDX9"/>
<sequence length="97" mass="10697">MPFRDATVLVLMLNIRGIVEVAAINNWGDTMKATTEHYSTLTMSMVLITAVSTPLIKLLYDPSGQFVRAKRCTLEDVRPTPISACSPAATARTTQRR</sequence>
<evidence type="ECO:0000256" key="2">
    <source>
        <dbReference type="ARBA" id="ARBA00022538"/>
    </source>
</evidence>
<dbReference type="OrthoDB" id="1938353at2759"/>
<keyword evidence="5" id="KW-1133">Transmembrane helix</keyword>
<dbReference type="PANTHER" id="PTHR32468">
    <property type="entry name" value="CATION/H + ANTIPORTER"/>
    <property type="match status" value="1"/>
</dbReference>
<evidence type="ECO:0000313" key="7">
    <source>
        <dbReference type="Proteomes" id="UP000095767"/>
    </source>
</evidence>
<gene>
    <name evidence="6" type="ORF">BAE44_0003384</name>
</gene>
<evidence type="ECO:0000256" key="4">
    <source>
        <dbReference type="ARBA" id="ARBA00023065"/>
    </source>
</evidence>
<dbReference type="GO" id="GO:0012505">
    <property type="term" value="C:endomembrane system"/>
    <property type="evidence" value="ECO:0007669"/>
    <property type="project" value="TreeGrafter"/>
</dbReference>
<keyword evidence="5" id="KW-0812">Transmembrane</keyword>
<reference evidence="6 7" key="1">
    <citation type="submission" date="2016-09" db="EMBL/GenBank/DDBJ databases">
        <title>The draft genome of Dichanthelium oligosanthes: A C3 panicoid grass species.</title>
        <authorList>
            <person name="Studer A.J."/>
            <person name="Schnable J.C."/>
            <person name="Brutnell T.P."/>
        </authorList>
    </citation>
    <scope>NUCLEOTIDE SEQUENCE [LARGE SCALE GENOMIC DNA]</scope>
    <source>
        <strain evidence="7">cv. Kellogg 1175</strain>
        <tissue evidence="6">Leaf</tissue>
    </source>
</reference>
<proteinExistence type="predicted"/>
<evidence type="ECO:0000256" key="1">
    <source>
        <dbReference type="ARBA" id="ARBA00022448"/>
    </source>
</evidence>
<evidence type="ECO:0000313" key="6">
    <source>
        <dbReference type="EMBL" id="OEL35597.1"/>
    </source>
</evidence>
<name>A0A1E5WDX9_9POAL</name>
<keyword evidence="1" id="KW-0813">Transport</keyword>
<dbReference type="PANTHER" id="PTHR32468:SF30">
    <property type="entry name" value="OS12G0109150 PROTEIN"/>
    <property type="match status" value="1"/>
</dbReference>
<dbReference type="GO" id="GO:0098662">
    <property type="term" value="P:inorganic cation transmembrane transport"/>
    <property type="evidence" value="ECO:0007669"/>
    <property type="project" value="TreeGrafter"/>
</dbReference>
<dbReference type="GO" id="GO:0006885">
    <property type="term" value="P:regulation of pH"/>
    <property type="evidence" value="ECO:0007669"/>
    <property type="project" value="TreeGrafter"/>
</dbReference>
<dbReference type="GO" id="GO:0006813">
    <property type="term" value="P:potassium ion transport"/>
    <property type="evidence" value="ECO:0007669"/>
    <property type="project" value="UniProtKB-KW"/>
</dbReference>
<evidence type="ECO:0000256" key="3">
    <source>
        <dbReference type="ARBA" id="ARBA00022958"/>
    </source>
</evidence>
<accession>A0A1E5WDX9</accession>